<dbReference type="PROSITE" id="PS51257">
    <property type="entry name" value="PROKAR_LIPOPROTEIN"/>
    <property type="match status" value="1"/>
</dbReference>
<evidence type="ECO:0000313" key="2">
    <source>
        <dbReference type="EMBL" id="GHB32706.1"/>
    </source>
</evidence>
<dbReference type="EMBL" id="BMZI01000008">
    <property type="protein sequence ID" value="GHB32706.1"/>
    <property type="molecule type" value="Genomic_DNA"/>
</dbReference>
<gene>
    <name evidence="2" type="ORF">GCM10009038_34510</name>
</gene>
<evidence type="ECO:0000256" key="1">
    <source>
        <dbReference type="SAM" id="SignalP"/>
    </source>
</evidence>
<keyword evidence="1" id="KW-0732">Signal</keyword>
<sequence length="162" mass="16881">MRQTSMIGKGLLGGATLLMLGACASGGPVQDSVTTYLNCDDLKKAIASADNGFDDIKRGSRTTRYGQIWNTSTQAFNNACSIVSASGPTYYTCSGRVESDAGESQLEAATDGIGQCLGSSWASAPAEDGAIDFRGSSGSPVLTLKSFENDRGAQMVMMRIDP</sequence>
<dbReference type="RefSeq" id="WP_189445969.1">
    <property type="nucleotide sequence ID" value="NZ_BMZI01000008.1"/>
</dbReference>
<organism evidence="2 3">
    <name type="scientific">Salinicola rhizosphaerae</name>
    <dbReference type="NCBI Taxonomy" id="1443141"/>
    <lineage>
        <taxon>Bacteria</taxon>
        <taxon>Pseudomonadati</taxon>
        <taxon>Pseudomonadota</taxon>
        <taxon>Gammaproteobacteria</taxon>
        <taxon>Oceanospirillales</taxon>
        <taxon>Halomonadaceae</taxon>
        <taxon>Salinicola</taxon>
    </lineage>
</organism>
<evidence type="ECO:0008006" key="4">
    <source>
        <dbReference type="Google" id="ProtNLM"/>
    </source>
</evidence>
<evidence type="ECO:0000313" key="3">
    <source>
        <dbReference type="Proteomes" id="UP000646745"/>
    </source>
</evidence>
<feature type="signal peptide" evidence="1">
    <location>
        <begin position="1"/>
        <end position="24"/>
    </location>
</feature>
<comment type="caution">
    <text evidence="2">The sequence shown here is derived from an EMBL/GenBank/DDBJ whole genome shotgun (WGS) entry which is preliminary data.</text>
</comment>
<proteinExistence type="predicted"/>
<protein>
    <recommendedName>
        <fullName evidence="4">DUF3617 family protein</fullName>
    </recommendedName>
</protein>
<reference evidence="3" key="1">
    <citation type="journal article" date="2019" name="Int. J. Syst. Evol. Microbiol.">
        <title>The Global Catalogue of Microorganisms (GCM) 10K type strain sequencing project: providing services to taxonomists for standard genome sequencing and annotation.</title>
        <authorList>
            <consortium name="The Broad Institute Genomics Platform"/>
            <consortium name="The Broad Institute Genome Sequencing Center for Infectious Disease"/>
            <person name="Wu L."/>
            <person name="Ma J."/>
        </authorList>
    </citation>
    <scope>NUCLEOTIDE SEQUENCE [LARGE SCALE GENOMIC DNA]</scope>
    <source>
        <strain evidence="3">KCTC 32998</strain>
    </source>
</reference>
<keyword evidence="3" id="KW-1185">Reference proteome</keyword>
<feature type="chain" id="PRO_5045043626" description="DUF3617 family protein" evidence="1">
    <location>
        <begin position="25"/>
        <end position="162"/>
    </location>
</feature>
<name>A0ABQ3EF62_9GAMM</name>
<dbReference type="Proteomes" id="UP000646745">
    <property type="component" value="Unassembled WGS sequence"/>
</dbReference>
<accession>A0ABQ3EF62</accession>